<proteinExistence type="predicted"/>
<reference evidence="2" key="1">
    <citation type="journal article" date="2020" name="bioRxiv">
        <title>Genomic and phenotypic heterogeneity of clinical isolates of the human pathogens Aspergillus fumigatus, Aspergillus lentulus and Aspergillus fumigatiaffinis.</title>
        <authorList>
            <person name="dos Santos R.A.C."/>
            <person name="Steenwyk J.L."/>
            <person name="Rivero-Menendez O."/>
            <person name="Mead M.E."/>
            <person name="Silva L.P."/>
            <person name="Bastos R.W."/>
            <person name="Alastruey-Izquierdo A."/>
            <person name="Goldman G.H."/>
            <person name="Rokas A."/>
        </authorList>
    </citation>
    <scope>NUCLEOTIDE SEQUENCE</scope>
    <source>
        <strain evidence="2">CNM-CM8927</strain>
    </source>
</reference>
<organism evidence="2 3">
    <name type="scientific">Aspergillus lentulus</name>
    <dbReference type="NCBI Taxonomy" id="293939"/>
    <lineage>
        <taxon>Eukaryota</taxon>
        <taxon>Fungi</taxon>
        <taxon>Dikarya</taxon>
        <taxon>Ascomycota</taxon>
        <taxon>Pezizomycotina</taxon>
        <taxon>Eurotiomycetes</taxon>
        <taxon>Eurotiomycetidae</taxon>
        <taxon>Eurotiales</taxon>
        <taxon>Aspergillaceae</taxon>
        <taxon>Aspergillus</taxon>
        <taxon>Aspergillus subgen. Fumigati</taxon>
    </lineage>
</organism>
<evidence type="ECO:0000256" key="1">
    <source>
        <dbReference type="SAM" id="Phobius"/>
    </source>
</evidence>
<feature type="transmembrane region" description="Helical" evidence="1">
    <location>
        <begin position="42"/>
        <end position="68"/>
    </location>
</feature>
<evidence type="ECO:0000313" key="3">
    <source>
        <dbReference type="Proteomes" id="UP000649114"/>
    </source>
</evidence>
<accession>A0AAN5YT43</accession>
<protein>
    <submittedName>
        <fullName evidence="2">Uncharacterized protein</fullName>
    </submittedName>
</protein>
<dbReference type="AlphaFoldDB" id="A0AAN5YT43"/>
<comment type="caution">
    <text evidence="2">The sequence shown here is derived from an EMBL/GenBank/DDBJ whole genome shotgun (WGS) entry which is preliminary data.</text>
</comment>
<sequence length="723" mass="79138">MARPEDSGAVAYTPLAAPENAHNQAPGESALPKKQSSLWARLGIVGILILGLGSLMLVLFVLPLAWLWTEAMAAAAGREPSSTWIAVVKAGWTTRIVTICTAILRTVVTTQASVATAMFAGIILERVGTPLVDGPFYSITRALSGSPTNLLWIPSLPFRGTGLSTVIVGLIFIEASVTMAVQFLSTLLVADFGNGAFTETSNATNIRILNDTQMAPIEAWWSMPPAAGWTYAEQSDPFVLGPKYHDTGHTYRAFLPYTEAAQRTSLRHFHGPAPIVDQRVVCVQPALRDLRLDALYSAYPRLSGHIAIANGTYPMLQGTESQSYVAFTCALPVLVNYSTRAQGQTSLCWPNVGVDWKVLVEEPLVPPASITLNGTPIVGYPEASTMFMLLDLISLAAVRIGVEQEVRSVGNNETANSPWVMVVNGTDSPALRVTACMANLAVETFIADLHSDWEGSEPAMSWNWPAQRYSTATTRTQLGAVFPRQPLNDRGVLALAPRSDWQFLFDAETSFSSSMLHATNAWTFTLALASSLRNPQSTDPTPVHRNQTVDPGVILSQYPTALDFNAHETHVRLFQDTLNQTQSPAVALQALLTRICQMVYYEKLLRLEQSGRAKTAFSHAALLPTHWTGFGVGMGLLLSHWVVVVFVAGLFARYTRHSLLGNHWQAVSQVYSKETVAVLEEADRMDDREVKHWVKGKGRRDEFYSVVCDERKGRVELTVEDPD</sequence>
<gene>
    <name evidence="2" type="ORF">CNMCM8927_004249</name>
</gene>
<dbReference type="Proteomes" id="UP000649114">
    <property type="component" value="Unassembled WGS sequence"/>
</dbReference>
<name>A0AAN5YT43_ASPLE</name>
<keyword evidence="1" id="KW-1133">Transmembrane helix</keyword>
<evidence type="ECO:0000313" key="2">
    <source>
        <dbReference type="EMBL" id="KAF4206914.1"/>
    </source>
</evidence>
<feature type="transmembrane region" description="Helical" evidence="1">
    <location>
        <begin position="627"/>
        <end position="652"/>
    </location>
</feature>
<keyword evidence="1" id="KW-0812">Transmembrane</keyword>
<keyword evidence="1" id="KW-0472">Membrane</keyword>
<dbReference type="EMBL" id="JAAAPU010000024">
    <property type="protein sequence ID" value="KAF4206914.1"/>
    <property type="molecule type" value="Genomic_DNA"/>
</dbReference>
<reference evidence="2" key="2">
    <citation type="submission" date="2020-04" db="EMBL/GenBank/DDBJ databases">
        <authorList>
            <person name="Santos R.A.C."/>
            <person name="Steenwyk J.L."/>
            <person name="Rivero-Menendez O."/>
            <person name="Mead M.E."/>
            <person name="Silva L.P."/>
            <person name="Bastos R.W."/>
            <person name="Alastruey-Izquierdo A."/>
            <person name="Goldman G.H."/>
            <person name="Rokas A."/>
        </authorList>
    </citation>
    <scope>NUCLEOTIDE SEQUENCE</scope>
    <source>
        <strain evidence="2">CNM-CM8927</strain>
    </source>
</reference>